<dbReference type="HOGENOM" id="CLU_1175744_0_0_1"/>
<evidence type="ECO:0000313" key="2">
    <source>
        <dbReference type="Proteomes" id="UP000002059"/>
    </source>
</evidence>
<dbReference type="EMBL" id="KN293994">
    <property type="protein sequence ID" value="EEH39099.2"/>
    <property type="molecule type" value="Genomic_DNA"/>
</dbReference>
<dbReference type="RefSeq" id="XP_015701287.1">
    <property type="nucleotide sequence ID" value="XM_015844379.1"/>
</dbReference>
<protein>
    <submittedName>
        <fullName evidence="1">Uncharacterized protein</fullName>
    </submittedName>
</protein>
<dbReference type="eggNOG" id="ENOG502T418">
    <property type="taxonomic scope" value="Eukaryota"/>
</dbReference>
<keyword evidence="2" id="KW-1185">Reference proteome</keyword>
<dbReference type="OMA" id="YINNIPR"/>
<dbReference type="AlphaFoldDB" id="C1GSR6"/>
<dbReference type="OrthoDB" id="3544487at2759"/>
<dbReference type="InterPro" id="IPR021842">
    <property type="entry name" value="DUF3435"/>
</dbReference>
<accession>C1GSR6</accession>
<evidence type="ECO:0000313" key="1">
    <source>
        <dbReference type="EMBL" id="EEH39099.2"/>
    </source>
</evidence>
<dbReference type="Proteomes" id="UP000002059">
    <property type="component" value="Partially assembled WGS sequence"/>
</dbReference>
<dbReference type="STRING" id="502779.C1GSR6"/>
<sequence length="236" mass="26702">MADVSDSLQNLMLQHARFDTFLKHYLNRNITADILSIYRGLEPQKGIGEDDLPQRVKHLKKRCDFAARWLRGRMGQSTGERLGGTSNGERNITAGLKSTRGRIKDITRPVAGPRSEKQRARIQLKRDILERYRPEEPVVDSQRQVSGKVVDKDMENELVRSEYKTPEQMIVIDAVLTLPPRVPEGELQRQITAIHGVSVYYGAGEHPLCRRRGRGSSRKPITVKPTAVKAEVMGQP</sequence>
<reference evidence="1 2" key="1">
    <citation type="journal article" date="2011" name="PLoS Genet.">
        <title>Comparative genomic analysis of human fungal pathogens causing paracoccidioidomycosis.</title>
        <authorList>
            <person name="Desjardins C.A."/>
            <person name="Champion M.D."/>
            <person name="Holder J.W."/>
            <person name="Muszewska A."/>
            <person name="Goldberg J."/>
            <person name="Bailao A.M."/>
            <person name="Brigido M.M."/>
            <person name="Ferreira M.E."/>
            <person name="Garcia A.M."/>
            <person name="Grynberg M."/>
            <person name="Gujja S."/>
            <person name="Heiman D.I."/>
            <person name="Henn M.R."/>
            <person name="Kodira C.D."/>
            <person name="Leon-Narvaez H."/>
            <person name="Longo L.V."/>
            <person name="Ma L.J."/>
            <person name="Malavazi I."/>
            <person name="Matsuo A.L."/>
            <person name="Morais F.V."/>
            <person name="Pereira M."/>
            <person name="Rodriguez-Brito S."/>
            <person name="Sakthikumar S."/>
            <person name="Salem-Izacc S.M."/>
            <person name="Sykes S.M."/>
            <person name="Teixeira M.M."/>
            <person name="Vallejo M.C."/>
            <person name="Walter M.E."/>
            <person name="Yandava C."/>
            <person name="Young S."/>
            <person name="Zeng Q."/>
            <person name="Zucker J."/>
            <person name="Felipe M.S."/>
            <person name="Goldman G.H."/>
            <person name="Haas B.J."/>
            <person name="McEwen J.G."/>
            <person name="Nino-Vega G."/>
            <person name="Puccia R."/>
            <person name="San-Blas G."/>
            <person name="Soares C.M."/>
            <person name="Birren B.W."/>
            <person name="Cuomo C.A."/>
        </authorList>
    </citation>
    <scope>NUCLEOTIDE SEQUENCE [LARGE SCALE GENOMIC DNA]</scope>
    <source>
        <strain evidence="2">ATCC MYA-826 / Pb01</strain>
    </source>
</reference>
<dbReference type="KEGG" id="pbl:PAAG_01561"/>
<name>C1GSR6_PARBA</name>
<proteinExistence type="predicted"/>
<dbReference type="GeneID" id="9099849"/>
<gene>
    <name evidence="1" type="ORF">PAAG_01561</name>
</gene>
<organism evidence="1 2">
    <name type="scientific">Paracoccidioides lutzii (strain ATCC MYA-826 / Pb01)</name>
    <name type="common">Paracoccidioides brasiliensis</name>
    <dbReference type="NCBI Taxonomy" id="502779"/>
    <lineage>
        <taxon>Eukaryota</taxon>
        <taxon>Fungi</taxon>
        <taxon>Dikarya</taxon>
        <taxon>Ascomycota</taxon>
        <taxon>Pezizomycotina</taxon>
        <taxon>Eurotiomycetes</taxon>
        <taxon>Eurotiomycetidae</taxon>
        <taxon>Onygenales</taxon>
        <taxon>Ajellomycetaceae</taxon>
        <taxon>Paracoccidioides</taxon>
    </lineage>
</organism>
<dbReference type="VEuPathDB" id="FungiDB:PAAG_01561"/>
<dbReference type="Pfam" id="PF11917">
    <property type="entry name" value="DUF3435"/>
    <property type="match status" value="2"/>
</dbReference>